<protein>
    <recommendedName>
        <fullName evidence="4">GAG-pre-integrase domain-containing protein</fullName>
    </recommendedName>
</protein>
<keyword evidence="3" id="KW-1185">Reference proteome</keyword>
<proteinExistence type="predicted"/>
<feature type="region of interest" description="Disordered" evidence="1">
    <location>
        <begin position="1"/>
        <end position="20"/>
    </location>
</feature>
<evidence type="ECO:0000256" key="1">
    <source>
        <dbReference type="SAM" id="MobiDB-lite"/>
    </source>
</evidence>
<evidence type="ECO:0008006" key="4">
    <source>
        <dbReference type="Google" id="ProtNLM"/>
    </source>
</evidence>
<name>A0A9D4XTW4_PEA</name>
<dbReference type="AlphaFoldDB" id="A0A9D4XTW4"/>
<feature type="compositionally biased region" description="Polar residues" evidence="1">
    <location>
        <begin position="90"/>
        <end position="117"/>
    </location>
</feature>
<accession>A0A9D4XTW4</accession>
<feature type="compositionally biased region" description="Basic and acidic residues" evidence="1">
    <location>
        <begin position="1"/>
        <end position="13"/>
    </location>
</feature>
<dbReference type="Gramene" id="chrUn0795G0000200-T1">
    <property type="protein sequence ID" value="KAI5381364.1"/>
    <property type="gene ID" value="KIW84_UN0792"/>
</dbReference>
<dbReference type="EMBL" id="JAMSHJ010000003">
    <property type="protein sequence ID" value="KAI5427346.1"/>
    <property type="molecule type" value="Genomic_DNA"/>
</dbReference>
<comment type="caution">
    <text evidence="2">The sequence shown here is derived from an EMBL/GenBank/DDBJ whole genome shotgun (WGS) entry which is preliminary data.</text>
</comment>
<sequence>MAQMETREASTREVEEEAEDKLTGKAILKGILKDGLYYLSRIGRSPSAYISIRESWHRILGHPNNNTLDKVLKNCNPITDVIPKGDISDEVNSTDSQIEQQSQDDNNATEVDNNVTE</sequence>
<reference evidence="2 3" key="1">
    <citation type="journal article" date="2022" name="Nat. Genet.">
        <title>Improved pea reference genome and pan-genome highlight genomic features and evolutionary characteristics.</title>
        <authorList>
            <person name="Yang T."/>
            <person name="Liu R."/>
            <person name="Luo Y."/>
            <person name="Hu S."/>
            <person name="Wang D."/>
            <person name="Wang C."/>
            <person name="Pandey M.K."/>
            <person name="Ge S."/>
            <person name="Xu Q."/>
            <person name="Li N."/>
            <person name="Li G."/>
            <person name="Huang Y."/>
            <person name="Saxena R.K."/>
            <person name="Ji Y."/>
            <person name="Li M."/>
            <person name="Yan X."/>
            <person name="He Y."/>
            <person name="Liu Y."/>
            <person name="Wang X."/>
            <person name="Xiang C."/>
            <person name="Varshney R.K."/>
            <person name="Ding H."/>
            <person name="Gao S."/>
            <person name="Zong X."/>
        </authorList>
    </citation>
    <scope>NUCLEOTIDE SEQUENCE [LARGE SCALE GENOMIC DNA]</scope>
    <source>
        <strain evidence="2 3">cv. Zhongwan 6</strain>
    </source>
</reference>
<feature type="region of interest" description="Disordered" evidence="1">
    <location>
        <begin position="83"/>
        <end position="117"/>
    </location>
</feature>
<organism evidence="2 3">
    <name type="scientific">Pisum sativum</name>
    <name type="common">Garden pea</name>
    <name type="synonym">Lathyrus oleraceus</name>
    <dbReference type="NCBI Taxonomy" id="3888"/>
    <lineage>
        <taxon>Eukaryota</taxon>
        <taxon>Viridiplantae</taxon>
        <taxon>Streptophyta</taxon>
        <taxon>Embryophyta</taxon>
        <taxon>Tracheophyta</taxon>
        <taxon>Spermatophyta</taxon>
        <taxon>Magnoliopsida</taxon>
        <taxon>eudicotyledons</taxon>
        <taxon>Gunneridae</taxon>
        <taxon>Pentapetalae</taxon>
        <taxon>rosids</taxon>
        <taxon>fabids</taxon>
        <taxon>Fabales</taxon>
        <taxon>Fabaceae</taxon>
        <taxon>Papilionoideae</taxon>
        <taxon>50 kb inversion clade</taxon>
        <taxon>NPAAA clade</taxon>
        <taxon>Hologalegina</taxon>
        <taxon>IRL clade</taxon>
        <taxon>Fabeae</taxon>
        <taxon>Lathyrus</taxon>
    </lineage>
</organism>
<dbReference type="Proteomes" id="UP001058974">
    <property type="component" value="Chromosome 3"/>
</dbReference>
<evidence type="ECO:0000313" key="3">
    <source>
        <dbReference type="Proteomes" id="UP001058974"/>
    </source>
</evidence>
<evidence type="ECO:0000313" key="2">
    <source>
        <dbReference type="EMBL" id="KAI5427346.1"/>
    </source>
</evidence>
<gene>
    <name evidence="2" type="ORF">KIW84_032678</name>
</gene>
<dbReference type="Gramene" id="Psat03G0267800-T1">
    <property type="protein sequence ID" value="KAI5427346.1"/>
    <property type="gene ID" value="KIW84_032678"/>
</dbReference>